<dbReference type="GO" id="GO:0016051">
    <property type="term" value="P:carbohydrate biosynthetic process"/>
    <property type="evidence" value="ECO:0007669"/>
    <property type="project" value="InterPro"/>
</dbReference>
<dbReference type="Proteomes" id="UP000243784">
    <property type="component" value="Chromosome"/>
</dbReference>
<dbReference type="GO" id="GO:0047444">
    <property type="term" value="F:N-acylneuraminate-9-phosphate synthase activity"/>
    <property type="evidence" value="ECO:0007669"/>
    <property type="project" value="TreeGrafter"/>
</dbReference>
<dbReference type="EMBL" id="CP015208">
    <property type="protein sequence ID" value="AOY56528.1"/>
    <property type="molecule type" value="Genomic_DNA"/>
</dbReference>
<reference evidence="2 3" key="1">
    <citation type="journal article" date="2016" name="Biochim. Biophys. Acta">
        <title>Photochemical characterization of actinorhodopsin and its functional existence in the natural host.</title>
        <authorList>
            <person name="Nakamura S."/>
            <person name="Kikukawa T."/>
            <person name="Tamogami J."/>
            <person name="Kamiya M."/>
            <person name="Aizawa T."/>
            <person name="Hahn M.W."/>
            <person name="Ihara K."/>
            <person name="Kamo N."/>
            <person name="Demura M."/>
        </authorList>
    </citation>
    <scope>NUCLEOTIDE SEQUENCE [LARGE SCALE GENOMIC DNA]</scope>
    <source>
        <strain evidence="2 3">MWH-Dar1</strain>
    </source>
</reference>
<dbReference type="PANTHER" id="PTHR42966:SF1">
    <property type="entry name" value="SIALIC ACID SYNTHASE"/>
    <property type="match status" value="1"/>
</dbReference>
<dbReference type="Pfam" id="PF03102">
    <property type="entry name" value="NeuB"/>
    <property type="match status" value="1"/>
</dbReference>
<dbReference type="RefSeq" id="WP_070955028.1">
    <property type="nucleotide sequence ID" value="NZ_CP015208.1"/>
</dbReference>
<dbReference type="OrthoDB" id="9814210at2"/>
<accession>A0A1D9E0D6</accession>
<keyword evidence="3" id="KW-1185">Reference proteome</keyword>
<dbReference type="InterPro" id="IPR051690">
    <property type="entry name" value="PseI-like"/>
</dbReference>
<dbReference type="Gene3D" id="3.90.1210.10">
    <property type="entry name" value="Antifreeze-like/N-acetylneuraminic acid synthase C-terminal domain"/>
    <property type="match status" value="1"/>
</dbReference>
<evidence type="ECO:0000313" key="2">
    <source>
        <dbReference type="EMBL" id="AOY56528.1"/>
    </source>
</evidence>
<name>A0A1D9E0D6_9MICO</name>
<dbReference type="InterPro" id="IPR013132">
    <property type="entry name" value="PseI/NeuA/B-like_N"/>
</dbReference>
<protein>
    <recommendedName>
        <fullName evidence="1">AFP-like domain-containing protein</fullName>
    </recommendedName>
</protein>
<dbReference type="Pfam" id="PF08666">
    <property type="entry name" value="SAF"/>
    <property type="match status" value="1"/>
</dbReference>
<dbReference type="InterPro" id="IPR057736">
    <property type="entry name" value="SAF_PseI/NeuA/NeuB"/>
</dbReference>
<dbReference type="SUPFAM" id="SSF51269">
    <property type="entry name" value="AFP III-like domain"/>
    <property type="match status" value="1"/>
</dbReference>
<dbReference type="InterPro" id="IPR006190">
    <property type="entry name" value="SAF_AFP_Neu5Ac"/>
</dbReference>
<dbReference type="KEGG" id="rpla:A4Z71_06165"/>
<dbReference type="PROSITE" id="PS50844">
    <property type="entry name" value="AFP_LIKE"/>
    <property type="match status" value="1"/>
</dbReference>
<sequence>MSANQVLIIAEAGVNHNGSLQRALEMCDLAKEVGADIVKFQTFSADKLARKDAQLAEYQKKGDGDTRSQWDLLKGLELSHEEFTAIRDHCKKIGIGFLSTGFDLDELRFLIDELHIPLVKVASGDLTFAPMLVEAGLSNLPVILSTGMANLDEIEHSLKFIAFGFAQANNIVAADAVPTNAVIDAVWMVREVQDLMREKCTILHCTTQYPAELDILNLKAISVIADRFGLPVGYSDHSAGVLASVLSVALGATVIEKHFTLDKSLEGPDHEASLDPIELATLVREIRQATVALGQPVKECQPIEVSNRAAVRRSLVAKRPIVAGQLITEDDLECRRPGAGRTSFDFYQVVGTLAETSYEIGDYVD</sequence>
<proteinExistence type="predicted"/>
<evidence type="ECO:0000259" key="1">
    <source>
        <dbReference type="PROSITE" id="PS50844"/>
    </source>
</evidence>
<feature type="domain" description="AFP-like" evidence="1">
    <location>
        <begin position="314"/>
        <end position="365"/>
    </location>
</feature>
<dbReference type="STRING" id="535712.A4Z71_06165"/>
<gene>
    <name evidence="2" type="ORF">A4Z71_06165</name>
</gene>
<dbReference type="PANTHER" id="PTHR42966">
    <property type="entry name" value="N-ACETYLNEURAMINATE SYNTHASE"/>
    <property type="match status" value="1"/>
</dbReference>
<dbReference type="SUPFAM" id="SSF51569">
    <property type="entry name" value="Aldolase"/>
    <property type="match status" value="1"/>
</dbReference>
<dbReference type="Gene3D" id="3.20.20.70">
    <property type="entry name" value="Aldolase class I"/>
    <property type="match status" value="1"/>
</dbReference>
<dbReference type="InterPro" id="IPR036732">
    <property type="entry name" value="AFP_Neu5c_C_sf"/>
</dbReference>
<dbReference type="CDD" id="cd11615">
    <property type="entry name" value="SAF_NeuB_like"/>
    <property type="match status" value="1"/>
</dbReference>
<dbReference type="InterPro" id="IPR013974">
    <property type="entry name" value="SAF"/>
</dbReference>
<evidence type="ECO:0000313" key="3">
    <source>
        <dbReference type="Proteomes" id="UP000243784"/>
    </source>
</evidence>
<organism evidence="2 3">
    <name type="scientific">Candidatus Rhodoluna planktonica</name>
    <dbReference type="NCBI Taxonomy" id="535712"/>
    <lineage>
        <taxon>Bacteria</taxon>
        <taxon>Bacillati</taxon>
        <taxon>Actinomycetota</taxon>
        <taxon>Actinomycetes</taxon>
        <taxon>Micrococcales</taxon>
        <taxon>Microbacteriaceae</taxon>
        <taxon>Luna cluster</taxon>
        <taxon>Luna-1 subcluster</taxon>
        <taxon>Rhodoluna</taxon>
    </lineage>
</organism>
<dbReference type="InterPro" id="IPR013785">
    <property type="entry name" value="Aldolase_TIM"/>
</dbReference>
<dbReference type="AlphaFoldDB" id="A0A1D9E0D6"/>